<reference evidence="1" key="1">
    <citation type="journal article" date="2014" name="Front. Microbiol.">
        <title>High frequency of phylogenetically diverse reductive dehalogenase-homologous genes in deep subseafloor sedimentary metagenomes.</title>
        <authorList>
            <person name="Kawai M."/>
            <person name="Futagami T."/>
            <person name="Toyoda A."/>
            <person name="Takaki Y."/>
            <person name="Nishi S."/>
            <person name="Hori S."/>
            <person name="Arai W."/>
            <person name="Tsubouchi T."/>
            <person name="Morono Y."/>
            <person name="Uchiyama I."/>
            <person name="Ito T."/>
            <person name="Fujiyama A."/>
            <person name="Inagaki F."/>
            <person name="Takami H."/>
        </authorList>
    </citation>
    <scope>NUCLEOTIDE SEQUENCE</scope>
    <source>
        <strain evidence="1">Expedition CK06-06</strain>
    </source>
</reference>
<proteinExistence type="predicted"/>
<sequence length="43" mass="5124">FGYSASNKIRKDFFYFYNIKKAIIFETKIFEFTGTNVGILMFL</sequence>
<evidence type="ECO:0000313" key="1">
    <source>
        <dbReference type="EMBL" id="GAH81888.1"/>
    </source>
</evidence>
<organism evidence="1">
    <name type="scientific">marine sediment metagenome</name>
    <dbReference type="NCBI Taxonomy" id="412755"/>
    <lineage>
        <taxon>unclassified sequences</taxon>
        <taxon>metagenomes</taxon>
        <taxon>ecological metagenomes</taxon>
    </lineage>
</organism>
<protein>
    <submittedName>
        <fullName evidence="1">Uncharacterized protein</fullName>
    </submittedName>
</protein>
<dbReference type="AlphaFoldDB" id="X1KII9"/>
<accession>X1KII9</accession>
<comment type="caution">
    <text evidence="1">The sequence shown here is derived from an EMBL/GenBank/DDBJ whole genome shotgun (WGS) entry which is preliminary data.</text>
</comment>
<dbReference type="EMBL" id="BARU01039509">
    <property type="protein sequence ID" value="GAH81888.1"/>
    <property type="molecule type" value="Genomic_DNA"/>
</dbReference>
<gene>
    <name evidence="1" type="ORF">S03H2_61228</name>
</gene>
<name>X1KII9_9ZZZZ</name>
<feature type="non-terminal residue" evidence="1">
    <location>
        <position position="1"/>
    </location>
</feature>